<dbReference type="AlphaFoldDB" id="A0A397PA30"/>
<feature type="transmembrane region" description="Helical" evidence="1">
    <location>
        <begin position="20"/>
        <end position="43"/>
    </location>
</feature>
<evidence type="ECO:0000313" key="2">
    <source>
        <dbReference type="EMBL" id="RIA45932.1"/>
    </source>
</evidence>
<accession>A0A397PA30</accession>
<keyword evidence="1" id="KW-0472">Membrane</keyword>
<organism evidence="2 3">
    <name type="scientific">Hephaestia caeni</name>
    <dbReference type="NCBI Taxonomy" id="645617"/>
    <lineage>
        <taxon>Bacteria</taxon>
        <taxon>Pseudomonadati</taxon>
        <taxon>Pseudomonadota</taxon>
        <taxon>Alphaproteobacteria</taxon>
        <taxon>Sphingomonadales</taxon>
        <taxon>Sphingomonadaceae</taxon>
        <taxon>Hephaestia</taxon>
    </lineage>
</organism>
<name>A0A397PA30_9SPHN</name>
<keyword evidence="1" id="KW-0812">Transmembrane</keyword>
<dbReference type="OrthoDB" id="9984129at2"/>
<dbReference type="Proteomes" id="UP000266568">
    <property type="component" value="Unassembled WGS sequence"/>
</dbReference>
<reference evidence="2 3" key="1">
    <citation type="submission" date="2018-08" db="EMBL/GenBank/DDBJ databases">
        <title>Genomic Encyclopedia of Type Strains, Phase IV (KMG-IV): sequencing the most valuable type-strain genomes for metagenomic binning, comparative biology and taxonomic classification.</title>
        <authorList>
            <person name="Goeker M."/>
        </authorList>
    </citation>
    <scope>NUCLEOTIDE SEQUENCE [LARGE SCALE GENOMIC DNA]</scope>
    <source>
        <strain evidence="2 3">DSM 25527</strain>
    </source>
</reference>
<dbReference type="EMBL" id="QXDC01000002">
    <property type="protein sequence ID" value="RIA45932.1"/>
    <property type="molecule type" value="Genomic_DNA"/>
</dbReference>
<sequence length="194" mass="22536">MLMSGYARLARPAKKLGQGSMPYLPLITTLIGPLVGIWLGVVLTERKTYRERAWELKARAYSAIFEALEKMRRSYERSYNAEVRGRERDEAEEEADNHEFRSTRDQLFILIASESWILPDEVSHQITSLEKQLSIRHDSYFEDVDDGRIAVRDTAARLRHFARRDMATLPRSWRPRLFSREGRGDQATLPGKHS</sequence>
<gene>
    <name evidence="2" type="ORF">DFR49_0461</name>
</gene>
<proteinExistence type="predicted"/>
<comment type="caution">
    <text evidence="2">The sequence shown here is derived from an EMBL/GenBank/DDBJ whole genome shotgun (WGS) entry which is preliminary data.</text>
</comment>
<keyword evidence="3" id="KW-1185">Reference proteome</keyword>
<keyword evidence="1" id="KW-1133">Transmembrane helix</keyword>
<evidence type="ECO:0000256" key="1">
    <source>
        <dbReference type="SAM" id="Phobius"/>
    </source>
</evidence>
<evidence type="ECO:0000313" key="3">
    <source>
        <dbReference type="Proteomes" id="UP000266568"/>
    </source>
</evidence>
<dbReference type="RefSeq" id="WP_004211663.1">
    <property type="nucleotide sequence ID" value="NZ_QXDC01000002.1"/>
</dbReference>
<protein>
    <submittedName>
        <fullName evidence="2">Uncharacterized protein</fullName>
    </submittedName>
</protein>